<evidence type="ECO:0000256" key="4">
    <source>
        <dbReference type="ARBA" id="ARBA00022833"/>
    </source>
</evidence>
<evidence type="ECO:0000256" key="6">
    <source>
        <dbReference type="RuleBase" id="RU003983"/>
    </source>
</evidence>
<protein>
    <submittedName>
        <fullName evidence="9">M56 family metallopeptidase</fullName>
    </submittedName>
</protein>
<keyword evidence="2" id="KW-0479">Metal-binding</keyword>
<dbReference type="GO" id="GO:0046872">
    <property type="term" value="F:metal ion binding"/>
    <property type="evidence" value="ECO:0007669"/>
    <property type="project" value="UniProtKB-KW"/>
</dbReference>
<keyword evidence="10" id="KW-1185">Reference proteome</keyword>
<accession>A0A544W636</accession>
<feature type="domain" description="Peptidase M48" evidence="8">
    <location>
        <begin position="133"/>
        <end position="204"/>
    </location>
</feature>
<dbReference type="PANTHER" id="PTHR34978">
    <property type="entry name" value="POSSIBLE SENSOR-TRANSDUCER PROTEIN BLAR"/>
    <property type="match status" value="1"/>
</dbReference>
<dbReference type="Gene3D" id="3.30.2010.10">
    <property type="entry name" value="Metalloproteases ('zincins'), catalytic domain"/>
    <property type="match status" value="1"/>
</dbReference>
<proteinExistence type="inferred from homology"/>
<sequence length="314" mass="32169">MTVAAALLLYVVAILAVGPRLLLRITADGGAPRLAIIAWLTAVATVLGCSVAVVALLLIEAAGHWDSPDALIVSCLERLQAILVGHAGWPARVVATVAVALAGGSVIAICVRVGRALSRMRAHTFEHADAVRMVGRSDGSDVVIIEATEAAAYCVAGRPPAIVVTTAALDALDDTQLAAVIAHERAHLDGRHAYMVASVRGLATALPRIELFASAARQICSLLEMCADDAAARRHGHRPLLAGLLALSGAVAPAHGLAAASVAVLARAERLTDPQKGLARMRTRITLSGAVAAMAATPSFIVALSLSGALICFA</sequence>
<dbReference type="InterPro" id="IPR052173">
    <property type="entry name" value="Beta-lactam_resp_regulator"/>
</dbReference>
<feature type="transmembrane region" description="Helical" evidence="7">
    <location>
        <begin position="240"/>
        <end position="265"/>
    </location>
</feature>
<reference evidence="9 10" key="1">
    <citation type="submission" date="2018-10" db="EMBL/GenBank/DDBJ databases">
        <title>Draft genome of Mycobacterium hodleri strain B.</title>
        <authorList>
            <person name="Amande T.J."/>
            <person name="Mcgenity T.J."/>
        </authorList>
    </citation>
    <scope>NUCLEOTIDE SEQUENCE [LARGE SCALE GENOMIC DNA]</scope>
    <source>
        <strain evidence="9 10">B</strain>
    </source>
</reference>
<evidence type="ECO:0000256" key="1">
    <source>
        <dbReference type="ARBA" id="ARBA00022670"/>
    </source>
</evidence>
<evidence type="ECO:0000256" key="5">
    <source>
        <dbReference type="ARBA" id="ARBA00023049"/>
    </source>
</evidence>
<keyword evidence="5 6" id="KW-0482">Metalloprotease</keyword>
<keyword evidence="7" id="KW-1133">Transmembrane helix</keyword>
<dbReference type="RefSeq" id="WP_142551142.1">
    <property type="nucleotide sequence ID" value="NZ_VIFX01000005.1"/>
</dbReference>
<gene>
    <name evidence="9" type="ORF">D8S82_05740</name>
</gene>
<name>A0A544W636_9MYCO</name>
<dbReference type="GO" id="GO:0006508">
    <property type="term" value="P:proteolysis"/>
    <property type="evidence" value="ECO:0007669"/>
    <property type="project" value="UniProtKB-KW"/>
</dbReference>
<feature type="transmembrane region" description="Helical" evidence="7">
    <location>
        <begin position="6"/>
        <end position="23"/>
    </location>
</feature>
<keyword evidence="7" id="KW-0472">Membrane</keyword>
<evidence type="ECO:0000256" key="7">
    <source>
        <dbReference type="SAM" id="Phobius"/>
    </source>
</evidence>
<evidence type="ECO:0000256" key="2">
    <source>
        <dbReference type="ARBA" id="ARBA00022723"/>
    </source>
</evidence>
<comment type="similarity">
    <text evidence="6">Belongs to the peptidase M48 family.</text>
</comment>
<comment type="caution">
    <text evidence="9">The sequence shown here is derived from an EMBL/GenBank/DDBJ whole genome shotgun (WGS) entry which is preliminary data.</text>
</comment>
<dbReference type="PANTHER" id="PTHR34978:SF3">
    <property type="entry name" value="SLR0241 PROTEIN"/>
    <property type="match status" value="1"/>
</dbReference>
<dbReference type="EMBL" id="VIFX01000005">
    <property type="protein sequence ID" value="TQR87690.1"/>
    <property type="molecule type" value="Genomic_DNA"/>
</dbReference>
<dbReference type="CDD" id="cd07326">
    <property type="entry name" value="M56_BlaR1_MecR1_like"/>
    <property type="match status" value="1"/>
</dbReference>
<feature type="transmembrane region" description="Helical" evidence="7">
    <location>
        <begin position="285"/>
        <end position="313"/>
    </location>
</feature>
<evidence type="ECO:0000313" key="9">
    <source>
        <dbReference type="EMBL" id="TQR87690.1"/>
    </source>
</evidence>
<dbReference type="InterPro" id="IPR001915">
    <property type="entry name" value="Peptidase_M48"/>
</dbReference>
<feature type="transmembrane region" description="Helical" evidence="7">
    <location>
        <begin position="35"/>
        <end position="59"/>
    </location>
</feature>
<keyword evidence="3 6" id="KW-0378">Hydrolase</keyword>
<feature type="transmembrane region" description="Helical" evidence="7">
    <location>
        <begin position="89"/>
        <end position="111"/>
    </location>
</feature>
<keyword evidence="1 6" id="KW-0645">Protease</keyword>
<evidence type="ECO:0000259" key="8">
    <source>
        <dbReference type="Pfam" id="PF01435"/>
    </source>
</evidence>
<dbReference type="GO" id="GO:0004222">
    <property type="term" value="F:metalloendopeptidase activity"/>
    <property type="evidence" value="ECO:0007669"/>
    <property type="project" value="InterPro"/>
</dbReference>
<organism evidence="9 10">
    <name type="scientific">Mycolicibacterium hodleri</name>
    <dbReference type="NCBI Taxonomy" id="49897"/>
    <lineage>
        <taxon>Bacteria</taxon>
        <taxon>Bacillati</taxon>
        <taxon>Actinomycetota</taxon>
        <taxon>Actinomycetes</taxon>
        <taxon>Mycobacteriales</taxon>
        <taxon>Mycobacteriaceae</taxon>
        <taxon>Mycolicibacterium</taxon>
    </lineage>
</organism>
<evidence type="ECO:0000313" key="10">
    <source>
        <dbReference type="Proteomes" id="UP000315759"/>
    </source>
</evidence>
<keyword evidence="4 6" id="KW-0862">Zinc</keyword>
<comment type="cofactor">
    <cofactor evidence="6">
        <name>Zn(2+)</name>
        <dbReference type="ChEBI" id="CHEBI:29105"/>
    </cofactor>
    <text evidence="6">Binds 1 zinc ion per subunit.</text>
</comment>
<dbReference type="Proteomes" id="UP000315759">
    <property type="component" value="Unassembled WGS sequence"/>
</dbReference>
<dbReference type="Pfam" id="PF01435">
    <property type="entry name" value="Peptidase_M48"/>
    <property type="match status" value="1"/>
</dbReference>
<keyword evidence="7" id="KW-0812">Transmembrane</keyword>
<evidence type="ECO:0000256" key="3">
    <source>
        <dbReference type="ARBA" id="ARBA00022801"/>
    </source>
</evidence>
<dbReference type="AlphaFoldDB" id="A0A544W636"/>